<keyword evidence="2" id="KW-1185">Reference proteome</keyword>
<dbReference type="Proteomes" id="UP001443914">
    <property type="component" value="Unassembled WGS sequence"/>
</dbReference>
<proteinExistence type="predicted"/>
<organism evidence="1 2">
    <name type="scientific">Saponaria officinalis</name>
    <name type="common">Common soapwort</name>
    <name type="synonym">Lychnis saponaria</name>
    <dbReference type="NCBI Taxonomy" id="3572"/>
    <lineage>
        <taxon>Eukaryota</taxon>
        <taxon>Viridiplantae</taxon>
        <taxon>Streptophyta</taxon>
        <taxon>Embryophyta</taxon>
        <taxon>Tracheophyta</taxon>
        <taxon>Spermatophyta</taxon>
        <taxon>Magnoliopsida</taxon>
        <taxon>eudicotyledons</taxon>
        <taxon>Gunneridae</taxon>
        <taxon>Pentapetalae</taxon>
        <taxon>Caryophyllales</taxon>
        <taxon>Caryophyllaceae</taxon>
        <taxon>Caryophylleae</taxon>
        <taxon>Saponaria</taxon>
    </lineage>
</organism>
<evidence type="ECO:0000313" key="1">
    <source>
        <dbReference type="EMBL" id="KAK9683581.1"/>
    </source>
</evidence>
<dbReference type="EMBL" id="JBDFQZ010000010">
    <property type="protein sequence ID" value="KAK9683581.1"/>
    <property type="molecule type" value="Genomic_DNA"/>
</dbReference>
<dbReference type="AlphaFoldDB" id="A0AAW1I2A2"/>
<comment type="caution">
    <text evidence="1">The sequence shown here is derived from an EMBL/GenBank/DDBJ whole genome shotgun (WGS) entry which is preliminary data.</text>
</comment>
<reference evidence="1" key="1">
    <citation type="submission" date="2024-03" db="EMBL/GenBank/DDBJ databases">
        <title>WGS assembly of Saponaria officinalis var. Norfolk2.</title>
        <authorList>
            <person name="Jenkins J."/>
            <person name="Shu S."/>
            <person name="Grimwood J."/>
            <person name="Barry K."/>
            <person name="Goodstein D."/>
            <person name="Schmutz J."/>
            <person name="Leebens-Mack J."/>
            <person name="Osbourn A."/>
        </authorList>
    </citation>
    <scope>NUCLEOTIDE SEQUENCE [LARGE SCALE GENOMIC DNA]</scope>
    <source>
        <strain evidence="1">JIC</strain>
    </source>
</reference>
<protein>
    <submittedName>
        <fullName evidence="1">Uncharacterized protein</fullName>
    </submittedName>
</protein>
<sequence length="181" mass="20507">MSTISLKDMHLFHSIDRSLFSRLVAHLSRNPAESLLAMAFWLWLNEHRLPNLTTRLLKTSDFVVSKVADEAKICLDSLAPNQPIPSIISTAFTTTVVGKMVPLELMHRDKTSTINRICFFLNRICARIFTDILDQVLFADAAAIPYYERLNVPGFPHPLFGDVTILKLPANAEFPLDNNIW</sequence>
<evidence type="ECO:0000313" key="2">
    <source>
        <dbReference type="Proteomes" id="UP001443914"/>
    </source>
</evidence>
<name>A0AAW1I2A2_SAPOF</name>
<accession>A0AAW1I2A2</accession>
<dbReference type="PANTHER" id="PTHR33527">
    <property type="entry name" value="OS07G0274300 PROTEIN"/>
    <property type="match status" value="1"/>
</dbReference>
<gene>
    <name evidence="1" type="ORF">RND81_10G150900</name>
</gene>
<dbReference type="PANTHER" id="PTHR33527:SF18">
    <property type="entry name" value="F13O11.17 PROTEIN"/>
    <property type="match status" value="1"/>
</dbReference>